<dbReference type="STRING" id="310781.SAMN05216259_108302"/>
<keyword evidence="4" id="KW-1185">Reference proteome</keyword>
<dbReference type="PANTHER" id="PTHR42305:SF1">
    <property type="entry name" value="MEMBRANE PROTEIN RV1733C-RELATED"/>
    <property type="match status" value="1"/>
</dbReference>
<keyword evidence="2" id="KW-1133">Transmembrane helix</keyword>
<sequence>MRGRTRPTRLGWRWRRNALRRRTDVVEALLVLVTTVLFCAVPLLGWWAGQSVNRTLQQVVRTQRHQRTLVTATLEPAKEAGKQATEAGKGAQASTASVHRGEDVLRWTAPDHSRTVTATVSSDLEVWHKDRIMLWTDRSGHLVPPPLDSATADTHAVLAGTAVASAAAGLLVISRQLLMWRLMARRMDSWEREWARVGQDWGRAGAGG</sequence>
<keyword evidence="2" id="KW-0812">Transmembrane</keyword>
<evidence type="ECO:0000256" key="2">
    <source>
        <dbReference type="SAM" id="Phobius"/>
    </source>
</evidence>
<evidence type="ECO:0000256" key="1">
    <source>
        <dbReference type="SAM" id="MobiDB-lite"/>
    </source>
</evidence>
<dbReference type="InterPro" id="IPR039708">
    <property type="entry name" value="MT1774/Rv1733c-like"/>
</dbReference>
<evidence type="ECO:0000313" key="3">
    <source>
        <dbReference type="EMBL" id="SDO25421.1"/>
    </source>
</evidence>
<dbReference type="OrthoDB" id="4325432at2"/>
<feature type="transmembrane region" description="Helical" evidence="2">
    <location>
        <begin position="25"/>
        <end position="48"/>
    </location>
</feature>
<reference evidence="3 4" key="1">
    <citation type="submission" date="2016-10" db="EMBL/GenBank/DDBJ databases">
        <authorList>
            <person name="de Groot N.N."/>
        </authorList>
    </citation>
    <scope>NUCLEOTIDE SEQUENCE [LARGE SCALE GENOMIC DNA]</scope>
    <source>
        <strain evidence="3 4">CGMCC 4.2022</strain>
    </source>
</reference>
<dbReference type="Proteomes" id="UP000199341">
    <property type="component" value="Unassembled WGS sequence"/>
</dbReference>
<feature type="transmembrane region" description="Helical" evidence="2">
    <location>
        <begin position="156"/>
        <end position="178"/>
    </location>
</feature>
<name>A0A1H0I2W5_9ACTN</name>
<protein>
    <recommendedName>
        <fullName evidence="5">Integral membrane protein</fullName>
    </recommendedName>
</protein>
<evidence type="ECO:0000313" key="4">
    <source>
        <dbReference type="Proteomes" id="UP000199341"/>
    </source>
</evidence>
<gene>
    <name evidence="3" type="ORF">SAMN05216259_108302</name>
</gene>
<proteinExistence type="predicted"/>
<evidence type="ECO:0008006" key="5">
    <source>
        <dbReference type="Google" id="ProtNLM"/>
    </source>
</evidence>
<dbReference type="RefSeq" id="WP_143031718.1">
    <property type="nucleotide sequence ID" value="NZ_FNIE01000008.1"/>
</dbReference>
<accession>A0A1H0I2W5</accession>
<organism evidence="3 4">
    <name type="scientific">Actinacidiphila guanduensis</name>
    <dbReference type="NCBI Taxonomy" id="310781"/>
    <lineage>
        <taxon>Bacteria</taxon>
        <taxon>Bacillati</taxon>
        <taxon>Actinomycetota</taxon>
        <taxon>Actinomycetes</taxon>
        <taxon>Kitasatosporales</taxon>
        <taxon>Streptomycetaceae</taxon>
        <taxon>Actinacidiphila</taxon>
    </lineage>
</organism>
<keyword evidence="2" id="KW-0472">Membrane</keyword>
<dbReference type="EMBL" id="FNIE01000008">
    <property type="protein sequence ID" value="SDO25421.1"/>
    <property type="molecule type" value="Genomic_DNA"/>
</dbReference>
<dbReference type="PANTHER" id="PTHR42305">
    <property type="entry name" value="MEMBRANE PROTEIN RV1733C-RELATED"/>
    <property type="match status" value="1"/>
</dbReference>
<dbReference type="AlphaFoldDB" id="A0A1H0I2W5"/>
<feature type="region of interest" description="Disordered" evidence="1">
    <location>
        <begin position="78"/>
        <end position="99"/>
    </location>
</feature>